<keyword evidence="3" id="KW-1185">Reference proteome</keyword>
<organism evidence="2 3">
    <name type="scientific">Salicibibacter halophilus</name>
    <dbReference type="NCBI Taxonomy" id="2502791"/>
    <lineage>
        <taxon>Bacteria</taxon>
        <taxon>Bacillati</taxon>
        <taxon>Bacillota</taxon>
        <taxon>Bacilli</taxon>
        <taxon>Bacillales</taxon>
        <taxon>Bacillaceae</taxon>
        <taxon>Salicibibacter</taxon>
    </lineage>
</organism>
<dbReference type="OrthoDB" id="5432174at2"/>
<dbReference type="PANTHER" id="PTHR38449:SF1">
    <property type="entry name" value="REGULATORY PROTEIN SSL2874-RELATED"/>
    <property type="match status" value="1"/>
</dbReference>
<proteinExistence type="inferred from homology"/>
<dbReference type="RefSeq" id="WP_142086825.1">
    <property type="nucleotide sequence ID" value="NZ_CP035485.1"/>
</dbReference>
<dbReference type="Proteomes" id="UP000319756">
    <property type="component" value="Chromosome"/>
</dbReference>
<dbReference type="NCBIfam" id="NF003315">
    <property type="entry name" value="PRK04323.1"/>
    <property type="match status" value="1"/>
</dbReference>
<evidence type="ECO:0000256" key="1">
    <source>
        <dbReference type="HAMAP-Rule" id="MF_01503"/>
    </source>
</evidence>
<dbReference type="HAMAP" id="MF_01503">
    <property type="entry name" value="RemA"/>
    <property type="match status" value="1"/>
</dbReference>
<gene>
    <name evidence="2" type="ORF">EPH95_01805</name>
</gene>
<protein>
    <recommendedName>
        <fullName evidence="1">Putative regulatory protein EPH95_01805</fullName>
    </recommendedName>
</protein>
<dbReference type="KEGG" id="sale:EPH95_01805"/>
<sequence>MRSSPIDIGFGNITFSHRIVAIDPVDSAPVKRMVHEARNQHRLIDATNGRKTRSIIRTNSDHILLSTVRPETIARRLKTSETTHENPK</sequence>
<dbReference type="InterPro" id="IPR007169">
    <property type="entry name" value="RemA-like"/>
</dbReference>
<dbReference type="Pfam" id="PF04025">
    <property type="entry name" value="RemA-like"/>
    <property type="match status" value="1"/>
</dbReference>
<evidence type="ECO:0000313" key="3">
    <source>
        <dbReference type="Proteomes" id="UP000319756"/>
    </source>
</evidence>
<comment type="similarity">
    <text evidence="1">Belongs to the RemA family.</text>
</comment>
<dbReference type="EMBL" id="CP035485">
    <property type="protein sequence ID" value="QDI90064.1"/>
    <property type="molecule type" value="Genomic_DNA"/>
</dbReference>
<dbReference type="PANTHER" id="PTHR38449">
    <property type="entry name" value="REGULATORY PROTEIN TM_1690-RELATED"/>
    <property type="match status" value="1"/>
</dbReference>
<name>A0A514LDZ8_9BACI</name>
<accession>A0A514LDZ8</accession>
<reference evidence="3" key="1">
    <citation type="submission" date="2019-01" db="EMBL/GenBank/DDBJ databases">
        <title>Genomic analysis of Salicibibacter sp. NKC3-5.</title>
        <authorList>
            <person name="Oh Y.J."/>
        </authorList>
    </citation>
    <scope>NUCLEOTIDE SEQUENCE [LARGE SCALE GENOMIC DNA]</scope>
    <source>
        <strain evidence="3">NKC3-5</strain>
    </source>
</reference>
<dbReference type="AlphaFoldDB" id="A0A514LDZ8"/>
<evidence type="ECO:0000313" key="2">
    <source>
        <dbReference type="EMBL" id="QDI90064.1"/>
    </source>
</evidence>